<accession>A0A3N6ME99</accession>
<evidence type="ECO:0000256" key="4">
    <source>
        <dbReference type="RuleBase" id="RU361282"/>
    </source>
</evidence>
<protein>
    <recommendedName>
        <fullName evidence="4">Flagellin</fullName>
    </recommendedName>
</protein>
<keyword evidence="6" id="KW-0969">Cilium</keyword>
<keyword evidence="5" id="KW-0812">Transmembrane</keyword>
<keyword evidence="5" id="KW-1133">Transmembrane helix</keyword>
<dbReference type="Proteomes" id="UP000281431">
    <property type="component" value="Unassembled WGS sequence"/>
</dbReference>
<keyword evidence="5" id="KW-0472">Membrane</keyword>
<dbReference type="OrthoDB" id="102632at2157"/>
<feature type="transmembrane region" description="Helical" evidence="5">
    <location>
        <begin position="12"/>
        <end position="35"/>
    </location>
</feature>
<keyword evidence="6" id="KW-0282">Flagellum</keyword>
<dbReference type="EMBL" id="REFZ01000010">
    <property type="protein sequence ID" value="RQG99154.1"/>
    <property type="molecule type" value="Genomic_DNA"/>
</dbReference>
<dbReference type="Pfam" id="PF01917">
    <property type="entry name" value="Flagellin_arch-type"/>
    <property type="match status" value="1"/>
</dbReference>
<comment type="caution">
    <text evidence="6">The sequence shown here is derived from an EMBL/GenBank/DDBJ whole genome shotgun (WGS) entry which is preliminary data.</text>
</comment>
<evidence type="ECO:0000256" key="1">
    <source>
        <dbReference type="ARBA" id="ARBA00004618"/>
    </source>
</evidence>
<evidence type="ECO:0000313" key="6">
    <source>
        <dbReference type="EMBL" id="RQG99154.1"/>
    </source>
</evidence>
<keyword evidence="3 4" id="KW-0974">Archaeal flagellum</keyword>
<dbReference type="NCBIfam" id="TIGR02537">
    <property type="entry name" value="arch_flag_Nterm"/>
    <property type="match status" value="1"/>
</dbReference>
<gene>
    <name evidence="6" type="ORF">EA472_14880</name>
</gene>
<dbReference type="GO" id="GO:0005198">
    <property type="term" value="F:structural molecule activity"/>
    <property type="evidence" value="ECO:0007669"/>
    <property type="project" value="InterPro"/>
</dbReference>
<comment type="function">
    <text evidence="4">Flagellin is the subunit protein which polymerizes to form the filaments of archaeal flagella.</text>
</comment>
<name>A0A3N6ME99_NATCH</name>
<dbReference type="GO" id="GO:0097589">
    <property type="term" value="C:archaeal-type flagellum"/>
    <property type="evidence" value="ECO:0007669"/>
    <property type="project" value="UniProtKB-SubCell"/>
</dbReference>
<evidence type="ECO:0000256" key="3">
    <source>
        <dbReference type="ARBA" id="ARBA00022440"/>
    </source>
</evidence>
<comment type="subcellular location">
    <subcellularLocation>
        <location evidence="1 4">Archaeal flagellum</location>
    </subcellularLocation>
</comment>
<reference evidence="6 7" key="1">
    <citation type="submission" date="2018-10" db="EMBL/GenBank/DDBJ databases">
        <title>Natrarchaeobius chitinivorans gen. nov., sp. nov., and Natrarchaeobius haloalkaliphilus sp. nov., alkaliphilic, chitin-utilizing haloarchaea from hypersaline alkaline lakes.</title>
        <authorList>
            <person name="Sorokin D.Y."/>
            <person name="Elcheninov A.G."/>
            <person name="Kostrikina N.A."/>
            <person name="Bale N.J."/>
            <person name="Sinninghe Damste J.S."/>
            <person name="Khijniak T.V."/>
            <person name="Kublanov I.V."/>
            <person name="Toshchakov S.V."/>
        </authorList>
    </citation>
    <scope>NUCLEOTIDE SEQUENCE [LARGE SCALE GENOMIC DNA]</scope>
    <source>
        <strain evidence="6 7">AArcht7</strain>
    </source>
</reference>
<dbReference type="InterPro" id="IPR013373">
    <property type="entry name" value="Flagellin/pilin_N_arc"/>
</dbReference>
<dbReference type="GO" id="GO:0097588">
    <property type="term" value="P:archaeal or bacterial-type flagellum-dependent cell motility"/>
    <property type="evidence" value="ECO:0007669"/>
    <property type="project" value="InterPro"/>
</dbReference>
<keyword evidence="6" id="KW-0966">Cell projection</keyword>
<evidence type="ECO:0000256" key="2">
    <source>
        <dbReference type="ARBA" id="ARBA00010256"/>
    </source>
</evidence>
<dbReference type="PANTHER" id="PTHR35903:SF1">
    <property type="entry name" value="FLAGELLIN B1"/>
    <property type="match status" value="1"/>
</dbReference>
<keyword evidence="7" id="KW-1185">Reference proteome</keyword>
<organism evidence="6 7">
    <name type="scientific">Natrarchaeobius chitinivorans</name>
    <dbReference type="NCBI Taxonomy" id="1679083"/>
    <lineage>
        <taxon>Archaea</taxon>
        <taxon>Methanobacteriati</taxon>
        <taxon>Methanobacteriota</taxon>
        <taxon>Stenosarchaea group</taxon>
        <taxon>Halobacteria</taxon>
        <taxon>Halobacteriales</taxon>
        <taxon>Natrialbaceae</taxon>
        <taxon>Natrarchaeobius</taxon>
    </lineage>
</organism>
<proteinExistence type="inferred from homology"/>
<evidence type="ECO:0000256" key="5">
    <source>
        <dbReference type="SAM" id="Phobius"/>
    </source>
</evidence>
<dbReference type="PANTHER" id="PTHR35903">
    <property type="entry name" value="FLAGELLIN B1"/>
    <property type="match status" value="1"/>
</dbReference>
<comment type="similarity">
    <text evidence="2 4">Belongs to the archaeal flagellin family.</text>
</comment>
<evidence type="ECO:0000313" key="7">
    <source>
        <dbReference type="Proteomes" id="UP000281431"/>
    </source>
</evidence>
<sequence>MFDTRNDDRGQVGIGTLIVFIAMVLVAAIAAGVLINTAGFLQTQAEATGEESTAQVSDNVQVMTSVGITNESSEYQNDDWFDEAPEGNNTIVHVEMTIQKSPGADAIDMSEATIEYLNNQAMTLTHNGTVEDGGFNSSESFLTEEIRGDSGPSVLIADDDRLAIHVPLGTLTSDAFDDHPYAQDDPGELVEQPEFIEEGDDVELTITTAQGSQTPVALRAPDIIRNEPAVAL</sequence>
<dbReference type="InterPro" id="IPR002774">
    <property type="entry name" value="Flagellin_arc-type"/>
</dbReference>
<dbReference type="AlphaFoldDB" id="A0A3N6ME99"/>